<dbReference type="AlphaFoldDB" id="A0A8T8S8B3"/>
<protein>
    <submittedName>
        <fullName evidence="2">Uncharacterized protein</fullName>
    </submittedName>
</protein>
<accession>A0A8T8S8B3</accession>
<sequence length="83" mass="9151">MSFAYVNHADDGNSSTSVAAVPICSSVETFFKWREALESVLVGVRALEIVRGQEQRPTLPPNATSSDHRLVESWKDRDAKAMS</sequence>
<feature type="non-terminal residue" evidence="2">
    <location>
        <position position="83"/>
    </location>
</feature>
<feature type="region of interest" description="Disordered" evidence="1">
    <location>
        <begin position="53"/>
        <end position="83"/>
    </location>
</feature>
<organism evidence="2 3">
    <name type="scientific">Tilletia indica</name>
    <dbReference type="NCBI Taxonomy" id="43049"/>
    <lineage>
        <taxon>Eukaryota</taxon>
        <taxon>Fungi</taxon>
        <taxon>Dikarya</taxon>
        <taxon>Basidiomycota</taxon>
        <taxon>Ustilaginomycotina</taxon>
        <taxon>Exobasidiomycetes</taxon>
        <taxon>Tilletiales</taxon>
        <taxon>Tilletiaceae</taxon>
        <taxon>Tilletia</taxon>
    </lineage>
</organism>
<dbReference type="Proteomes" id="UP000077521">
    <property type="component" value="Unassembled WGS sequence"/>
</dbReference>
<name>A0A8T8S8B3_9BASI</name>
<evidence type="ECO:0000313" key="2">
    <source>
        <dbReference type="EMBL" id="KAE8234988.1"/>
    </source>
</evidence>
<evidence type="ECO:0000313" key="3">
    <source>
        <dbReference type="Proteomes" id="UP000077521"/>
    </source>
</evidence>
<reference evidence="2" key="2">
    <citation type="journal article" date="2019" name="IMA Fungus">
        <title>Genome sequencing and comparison of five Tilletia species to identify candidate genes for the detection of regulated species infecting wheat.</title>
        <authorList>
            <person name="Nguyen H.D.T."/>
            <person name="Sultana T."/>
            <person name="Kesanakurti P."/>
            <person name="Hambleton S."/>
        </authorList>
    </citation>
    <scope>NUCLEOTIDE SEQUENCE</scope>
    <source>
        <strain evidence="2">DAOMC 236416</strain>
    </source>
</reference>
<feature type="compositionally biased region" description="Basic and acidic residues" evidence="1">
    <location>
        <begin position="66"/>
        <end position="83"/>
    </location>
</feature>
<dbReference type="EMBL" id="LWDF02003077">
    <property type="protein sequence ID" value="KAE8234988.1"/>
    <property type="molecule type" value="Genomic_DNA"/>
</dbReference>
<keyword evidence="3" id="KW-1185">Reference proteome</keyword>
<gene>
    <name evidence="2" type="ORF">A4X13_0g9663</name>
</gene>
<reference evidence="2" key="1">
    <citation type="submission" date="2016-04" db="EMBL/GenBank/DDBJ databases">
        <authorList>
            <person name="Nguyen H.D."/>
            <person name="Samba Siva P."/>
            <person name="Cullis J."/>
            <person name="Levesque C.A."/>
            <person name="Hambleton S."/>
        </authorList>
    </citation>
    <scope>NUCLEOTIDE SEQUENCE</scope>
    <source>
        <strain evidence="2">DAOMC 236416</strain>
    </source>
</reference>
<evidence type="ECO:0000256" key="1">
    <source>
        <dbReference type="SAM" id="MobiDB-lite"/>
    </source>
</evidence>
<comment type="caution">
    <text evidence="2">The sequence shown here is derived from an EMBL/GenBank/DDBJ whole genome shotgun (WGS) entry which is preliminary data.</text>
</comment>
<proteinExistence type="predicted"/>